<sequence length="159" mass="16496">MVSGAAGLKATAAIAVFAMLVMSSQGHPRTKVLCSNCPLLCGTNCSAVVEANCNSTCSPPVAECDRCKSQVLQGCCQNFCSSSNGNSSYSCCPNDCISGSCTTCSCDNCITTVQTNCAFPCSMHASDILRCEACRNGVGQQCYTSCISACNDHCVKKDC</sequence>
<dbReference type="Proteomes" id="UP000823388">
    <property type="component" value="Chromosome 8N"/>
</dbReference>
<evidence type="ECO:0000313" key="2">
    <source>
        <dbReference type="EMBL" id="KAG2558493.1"/>
    </source>
</evidence>
<keyword evidence="1" id="KW-0732">Signal</keyword>
<dbReference type="AlphaFoldDB" id="A0A8T0P9M3"/>
<feature type="signal peptide" evidence="1">
    <location>
        <begin position="1"/>
        <end position="26"/>
    </location>
</feature>
<proteinExistence type="predicted"/>
<keyword evidence="3" id="KW-1185">Reference proteome</keyword>
<feature type="chain" id="PRO_5035818314" evidence="1">
    <location>
        <begin position="27"/>
        <end position="159"/>
    </location>
</feature>
<accession>A0A8T0P9M3</accession>
<name>A0A8T0P9M3_PANVG</name>
<gene>
    <name evidence="2" type="ORF">PVAP13_8NG270200</name>
</gene>
<dbReference type="EMBL" id="CM029052">
    <property type="protein sequence ID" value="KAG2558493.1"/>
    <property type="molecule type" value="Genomic_DNA"/>
</dbReference>
<evidence type="ECO:0000256" key="1">
    <source>
        <dbReference type="SAM" id="SignalP"/>
    </source>
</evidence>
<organism evidence="2 3">
    <name type="scientific">Panicum virgatum</name>
    <name type="common">Blackwell switchgrass</name>
    <dbReference type="NCBI Taxonomy" id="38727"/>
    <lineage>
        <taxon>Eukaryota</taxon>
        <taxon>Viridiplantae</taxon>
        <taxon>Streptophyta</taxon>
        <taxon>Embryophyta</taxon>
        <taxon>Tracheophyta</taxon>
        <taxon>Spermatophyta</taxon>
        <taxon>Magnoliopsida</taxon>
        <taxon>Liliopsida</taxon>
        <taxon>Poales</taxon>
        <taxon>Poaceae</taxon>
        <taxon>PACMAD clade</taxon>
        <taxon>Panicoideae</taxon>
        <taxon>Panicodae</taxon>
        <taxon>Paniceae</taxon>
        <taxon>Panicinae</taxon>
        <taxon>Panicum</taxon>
        <taxon>Panicum sect. Hiantes</taxon>
    </lineage>
</organism>
<protein>
    <submittedName>
        <fullName evidence="2">Uncharacterized protein</fullName>
    </submittedName>
</protein>
<comment type="caution">
    <text evidence="2">The sequence shown here is derived from an EMBL/GenBank/DDBJ whole genome shotgun (WGS) entry which is preliminary data.</text>
</comment>
<evidence type="ECO:0000313" key="3">
    <source>
        <dbReference type="Proteomes" id="UP000823388"/>
    </source>
</evidence>
<reference evidence="2" key="1">
    <citation type="submission" date="2020-05" db="EMBL/GenBank/DDBJ databases">
        <title>WGS assembly of Panicum virgatum.</title>
        <authorList>
            <person name="Lovell J.T."/>
            <person name="Jenkins J."/>
            <person name="Shu S."/>
            <person name="Juenger T.E."/>
            <person name="Schmutz J."/>
        </authorList>
    </citation>
    <scope>NUCLEOTIDE SEQUENCE</scope>
    <source>
        <strain evidence="2">AP13</strain>
    </source>
</reference>